<organism evidence="1 2">
    <name type="scientific">Puccinia sorghi</name>
    <dbReference type="NCBI Taxonomy" id="27349"/>
    <lineage>
        <taxon>Eukaryota</taxon>
        <taxon>Fungi</taxon>
        <taxon>Dikarya</taxon>
        <taxon>Basidiomycota</taxon>
        <taxon>Pucciniomycotina</taxon>
        <taxon>Pucciniomycetes</taxon>
        <taxon>Pucciniales</taxon>
        <taxon>Pucciniaceae</taxon>
        <taxon>Puccinia</taxon>
    </lineage>
</organism>
<name>A0A0L6U9W7_9BASI</name>
<accession>A0A0L6U9W7</accession>
<keyword evidence="2" id="KW-1185">Reference proteome</keyword>
<dbReference type="AlphaFoldDB" id="A0A0L6U9W7"/>
<dbReference type="STRING" id="27349.A0A0L6U9W7"/>
<gene>
    <name evidence="1" type="ORF">VP01_826g1</name>
</gene>
<comment type="caution">
    <text evidence="1">The sequence shown here is derived from an EMBL/GenBank/DDBJ whole genome shotgun (WGS) entry which is preliminary data.</text>
</comment>
<dbReference type="Proteomes" id="UP000037035">
    <property type="component" value="Unassembled WGS sequence"/>
</dbReference>
<reference evidence="1 2" key="1">
    <citation type="submission" date="2015-08" db="EMBL/GenBank/DDBJ databases">
        <title>Next Generation Sequencing and Analysis of the Genome of Puccinia sorghi L Schw, the Causal Agent of Maize Common Rust.</title>
        <authorList>
            <person name="Rochi L."/>
            <person name="Burguener G."/>
            <person name="Darino M."/>
            <person name="Turjanski A."/>
            <person name="Kreff E."/>
            <person name="Dieguez M.J."/>
            <person name="Sacco F."/>
        </authorList>
    </citation>
    <scope>NUCLEOTIDE SEQUENCE [LARGE SCALE GENOMIC DNA]</scope>
    <source>
        <strain evidence="1 2">RO10H11247</strain>
    </source>
</reference>
<evidence type="ECO:0000313" key="1">
    <source>
        <dbReference type="EMBL" id="KNZ45311.1"/>
    </source>
</evidence>
<proteinExistence type="predicted"/>
<evidence type="ECO:0000313" key="2">
    <source>
        <dbReference type="Proteomes" id="UP000037035"/>
    </source>
</evidence>
<dbReference type="VEuPathDB" id="FungiDB:VP01_826g1"/>
<evidence type="ECO:0008006" key="3">
    <source>
        <dbReference type="Google" id="ProtNLM"/>
    </source>
</evidence>
<dbReference type="OrthoDB" id="2094269at2759"/>
<protein>
    <recommendedName>
        <fullName evidence="3">Serine hydrolase FSH domain-containing protein</fullName>
    </recommendedName>
</protein>
<sequence>MGSTALQKLPKVLMLHGTECVHLVQATSRHPASSTCVPKPRVERHDGGHFVPSKKSWRDFFALYMRSIQQGDDSLVPSPGQSLKVLDDVAKF</sequence>
<dbReference type="EMBL" id="LAVV01013793">
    <property type="protein sequence ID" value="KNZ45311.1"/>
    <property type="molecule type" value="Genomic_DNA"/>
</dbReference>